<evidence type="ECO:0000313" key="2">
    <source>
        <dbReference type="Proteomes" id="UP000198825"/>
    </source>
</evidence>
<dbReference type="Proteomes" id="UP000198825">
    <property type="component" value="Chromosome I"/>
</dbReference>
<organism evidence="1 2">
    <name type="scientific">Microlunatus sagamiharensis</name>
    <dbReference type="NCBI Taxonomy" id="546874"/>
    <lineage>
        <taxon>Bacteria</taxon>
        <taxon>Bacillati</taxon>
        <taxon>Actinomycetota</taxon>
        <taxon>Actinomycetes</taxon>
        <taxon>Propionibacteriales</taxon>
        <taxon>Propionibacteriaceae</taxon>
        <taxon>Microlunatus</taxon>
    </lineage>
</organism>
<name>A0A1H2M2D6_9ACTN</name>
<dbReference type="RefSeq" id="WP_091073720.1">
    <property type="nucleotide sequence ID" value="NZ_LT629799.1"/>
</dbReference>
<sequence length="598" mass="66176">MQRSRSQVLFSFLPQAVFRHEDRLFGQVSTVDGTRVSALNESVVYEEISAYLQMWDDDARLDLPLPTVDRRREYTILSPETVRWEVYPLVFECTRRSCGRVRSFREARDIVRSPRCSHCGGGLRQLRFYNAHNCGRTQPLFVAKCSTHGWDHITFDDTGSFTTATWRCRGQGCNNAVVRQTNQSPCTCERYPGADGVVRMRAHTLDDSRAYTPHYIDLVNIDSSVFQDYQKHPSRAQIALAHHLGLISSIREGITQANASSGGTRSSPAEWAAKEAMYREMGLGDSEIAVLRASSGPADSGLAAVDVSQAVLDTVAGRRQVYERAAVYDPNEVQRFTLADQRASAAARNDPAVVQVLDKAETLAKTMGLAEVAVSWEFPIAKVVFGYTRESPVPGDSNLRGFRHQAHHEGKHPVYAVETETEAVLVTLDALAVCDFLVSRGELASLPATEEDAKRKLLEVFAIADADPVPAATVTALVHTLSHLMLLGLDDGQVGFSESSLAEWLVPETLTFAVYANSLKEFTLGALWTLLSSRAAAWLSGVVTRSVRCENDPLCYQENPRACERCTFITFGCPEFNADLDRRVLSSFFQHRGVLAAI</sequence>
<reference evidence="2" key="1">
    <citation type="submission" date="2016-10" db="EMBL/GenBank/DDBJ databases">
        <authorList>
            <person name="Varghese N."/>
            <person name="Submissions S."/>
        </authorList>
    </citation>
    <scope>NUCLEOTIDE SEQUENCE [LARGE SCALE GENOMIC DNA]</scope>
    <source>
        <strain evidence="2">DSM 21743</strain>
    </source>
</reference>
<gene>
    <name evidence="1" type="ORF">SAMN04488544_1276</name>
</gene>
<dbReference type="AlphaFoldDB" id="A0A1H2M2D6"/>
<dbReference type="STRING" id="546874.SAMN04488544_1276"/>
<protein>
    <submittedName>
        <fullName evidence="1">Uncharacterized protein</fullName>
    </submittedName>
</protein>
<evidence type="ECO:0000313" key="1">
    <source>
        <dbReference type="EMBL" id="SDU87339.1"/>
    </source>
</evidence>
<dbReference type="EMBL" id="LT629799">
    <property type="protein sequence ID" value="SDU87339.1"/>
    <property type="molecule type" value="Genomic_DNA"/>
</dbReference>
<accession>A0A1H2M2D6</accession>
<dbReference type="OrthoDB" id="9134227at2"/>
<keyword evidence="2" id="KW-1185">Reference proteome</keyword>
<proteinExistence type="predicted"/>